<evidence type="ECO:0000313" key="7">
    <source>
        <dbReference type="EMBL" id="RZS95818.1"/>
    </source>
</evidence>
<comment type="caution">
    <text evidence="7">The sequence shown here is derived from an EMBL/GenBank/DDBJ whole genome shotgun (WGS) entry which is preliminary data.</text>
</comment>
<evidence type="ECO:0000256" key="1">
    <source>
        <dbReference type="ARBA" id="ARBA00004167"/>
    </source>
</evidence>
<organism evidence="7 8">
    <name type="scientific">Cecembia calidifontis</name>
    <dbReference type="NCBI Taxonomy" id="1187080"/>
    <lineage>
        <taxon>Bacteria</taxon>
        <taxon>Pseudomonadati</taxon>
        <taxon>Bacteroidota</taxon>
        <taxon>Cytophagia</taxon>
        <taxon>Cytophagales</taxon>
        <taxon>Cyclobacteriaceae</taxon>
        <taxon>Cecembia</taxon>
    </lineage>
</organism>
<evidence type="ECO:0000313" key="8">
    <source>
        <dbReference type="Proteomes" id="UP000292209"/>
    </source>
</evidence>
<dbReference type="PRINTS" id="PR01490">
    <property type="entry name" value="RTXTOXIND"/>
</dbReference>
<dbReference type="Proteomes" id="UP000292209">
    <property type="component" value="Unassembled WGS sequence"/>
</dbReference>
<evidence type="ECO:0000256" key="5">
    <source>
        <dbReference type="SAM" id="Coils"/>
    </source>
</evidence>
<dbReference type="Gene3D" id="2.40.30.170">
    <property type="match status" value="1"/>
</dbReference>
<protein>
    <submittedName>
        <fullName evidence="7">Multidrug resistance efflux pump</fullName>
    </submittedName>
</protein>
<comment type="subcellular location">
    <subcellularLocation>
        <location evidence="1">Membrane</location>
        <topology evidence="1">Single-pass membrane protein</topology>
    </subcellularLocation>
</comment>
<proteinExistence type="predicted"/>
<evidence type="ECO:0000256" key="4">
    <source>
        <dbReference type="ARBA" id="ARBA00023136"/>
    </source>
</evidence>
<keyword evidence="2 6" id="KW-0812">Transmembrane</keyword>
<dbReference type="InterPro" id="IPR050739">
    <property type="entry name" value="MFP"/>
</dbReference>
<gene>
    <name evidence="7" type="ORF">BC751_1363</name>
</gene>
<dbReference type="GO" id="GO:0016020">
    <property type="term" value="C:membrane"/>
    <property type="evidence" value="ECO:0007669"/>
    <property type="project" value="UniProtKB-SubCell"/>
</dbReference>
<dbReference type="AlphaFoldDB" id="A0A4Q7P8D2"/>
<keyword evidence="3 6" id="KW-1133">Transmembrane helix</keyword>
<dbReference type="RefSeq" id="WP_130274862.1">
    <property type="nucleotide sequence ID" value="NZ_SGXG01000001.1"/>
</dbReference>
<dbReference type="Gene3D" id="2.40.50.100">
    <property type="match status" value="1"/>
</dbReference>
<keyword evidence="8" id="KW-1185">Reference proteome</keyword>
<dbReference type="PANTHER" id="PTHR30386:SF26">
    <property type="entry name" value="TRANSPORT PROTEIN COMB"/>
    <property type="match status" value="1"/>
</dbReference>
<feature type="transmembrane region" description="Helical" evidence="6">
    <location>
        <begin position="29"/>
        <end position="51"/>
    </location>
</feature>
<evidence type="ECO:0000256" key="6">
    <source>
        <dbReference type="SAM" id="Phobius"/>
    </source>
</evidence>
<feature type="coiled-coil region" evidence="5">
    <location>
        <begin position="169"/>
        <end position="196"/>
    </location>
</feature>
<keyword evidence="4 6" id="KW-0472">Membrane</keyword>
<sequence>MPLAPSQNDNLHLRSEEVQEIISRPPAWLIGWGITLVFLMLSLLIGLSFLIRYPDFVEAKVLVTTADPTERIAARFSGQIETLFVKNGDKVGIGQPLAGIKSTAKIEDVLFLKATLEQEPFVADNDFLFPVNILTELVLGEIGLPFLEFERSYMEYRLIKELQPFAGQMEGTKASIEEIQKRINSQQSQKELLDRRLYLAKIDYERNKGLHKDGIIADKDFESREMEYLQIEEQVNLMAISISQLHEALSTANQTVRSTNINKEEQEARALKNLIQSYQSLKRSLRDWEYTYLMKSSINGKVSFQKVWGANQQVNAGELAFTVLPENKAELMGAMKISPQNAGKVGVGQKVLIKLDNYPFQEYGALIGKISSISVSPDDEFNYLVYSSLPNGTTTSFNREIPFNQELLGNAEIITEELSVAERLFFKFRSIMIY</sequence>
<dbReference type="OrthoDB" id="7057889at2"/>
<dbReference type="PANTHER" id="PTHR30386">
    <property type="entry name" value="MEMBRANE FUSION SUBUNIT OF EMRAB-TOLC MULTIDRUG EFFLUX PUMP"/>
    <property type="match status" value="1"/>
</dbReference>
<evidence type="ECO:0000256" key="3">
    <source>
        <dbReference type="ARBA" id="ARBA00022989"/>
    </source>
</evidence>
<name>A0A4Q7P8D2_9BACT</name>
<evidence type="ECO:0000256" key="2">
    <source>
        <dbReference type="ARBA" id="ARBA00022692"/>
    </source>
</evidence>
<keyword evidence="5" id="KW-0175">Coiled coil</keyword>
<reference evidence="7 8" key="1">
    <citation type="submission" date="2019-02" db="EMBL/GenBank/DDBJ databases">
        <title>Genomic Encyclopedia of Archaeal and Bacterial Type Strains, Phase II (KMG-II): from individual species to whole genera.</title>
        <authorList>
            <person name="Goeker M."/>
        </authorList>
    </citation>
    <scope>NUCLEOTIDE SEQUENCE [LARGE SCALE GENOMIC DNA]</scope>
    <source>
        <strain evidence="7 8">DSM 21411</strain>
    </source>
</reference>
<dbReference type="EMBL" id="SGXG01000001">
    <property type="protein sequence ID" value="RZS95818.1"/>
    <property type="molecule type" value="Genomic_DNA"/>
</dbReference>
<accession>A0A4Q7P8D2</accession>